<sequence length="112" mass="12825">MYVDLVVLVLWWLFAKNWKIFVQCSPTRHVGMSFIHFFNPKIIKEMMGTAMRVQMDIVFQKAHTTLPTRSLRLTNSRIHGDGSTLWPHLQSPAQKKASCCGELHGPSKGRDS</sequence>
<organism evidence="2 3">
    <name type="scientific">Lactuca sativa</name>
    <name type="common">Garden lettuce</name>
    <dbReference type="NCBI Taxonomy" id="4236"/>
    <lineage>
        <taxon>Eukaryota</taxon>
        <taxon>Viridiplantae</taxon>
        <taxon>Streptophyta</taxon>
        <taxon>Embryophyta</taxon>
        <taxon>Tracheophyta</taxon>
        <taxon>Spermatophyta</taxon>
        <taxon>Magnoliopsida</taxon>
        <taxon>eudicotyledons</taxon>
        <taxon>Gunneridae</taxon>
        <taxon>Pentapetalae</taxon>
        <taxon>asterids</taxon>
        <taxon>campanulids</taxon>
        <taxon>Asterales</taxon>
        <taxon>Asteraceae</taxon>
        <taxon>Cichorioideae</taxon>
        <taxon>Cichorieae</taxon>
        <taxon>Lactucinae</taxon>
        <taxon>Lactuca</taxon>
    </lineage>
</organism>
<reference evidence="2 3" key="1">
    <citation type="journal article" date="2017" name="Nat. Commun.">
        <title>Genome assembly with in vitro proximity ligation data and whole-genome triplication in lettuce.</title>
        <authorList>
            <person name="Reyes-Chin-Wo S."/>
            <person name="Wang Z."/>
            <person name="Yang X."/>
            <person name="Kozik A."/>
            <person name="Arikit S."/>
            <person name="Song C."/>
            <person name="Xia L."/>
            <person name="Froenicke L."/>
            <person name="Lavelle D.O."/>
            <person name="Truco M.J."/>
            <person name="Xia R."/>
            <person name="Zhu S."/>
            <person name="Xu C."/>
            <person name="Xu H."/>
            <person name="Xu X."/>
            <person name="Cox K."/>
            <person name="Korf I."/>
            <person name="Meyers B.C."/>
            <person name="Michelmore R.W."/>
        </authorList>
    </citation>
    <scope>NUCLEOTIDE SEQUENCE [LARGE SCALE GENOMIC DNA]</scope>
    <source>
        <strain evidence="3">cv. Salinas</strain>
        <tissue evidence="2">Seedlings</tissue>
    </source>
</reference>
<evidence type="ECO:0000313" key="3">
    <source>
        <dbReference type="Proteomes" id="UP000235145"/>
    </source>
</evidence>
<proteinExistence type="predicted"/>
<feature type="signal peptide" evidence="1">
    <location>
        <begin position="1"/>
        <end position="24"/>
    </location>
</feature>
<keyword evidence="1" id="KW-0732">Signal</keyword>
<dbReference type="EMBL" id="NBSK02000006">
    <property type="protein sequence ID" value="KAJ0201498.1"/>
    <property type="molecule type" value="Genomic_DNA"/>
</dbReference>
<dbReference type="AlphaFoldDB" id="A0A9R1VAT9"/>
<feature type="chain" id="PRO_5040469588" evidence="1">
    <location>
        <begin position="25"/>
        <end position="112"/>
    </location>
</feature>
<name>A0A9R1VAT9_LACSA</name>
<accession>A0A9R1VAT9</accession>
<gene>
    <name evidence="2" type="ORF">LSAT_V11C600332650</name>
</gene>
<keyword evidence="3" id="KW-1185">Reference proteome</keyword>
<evidence type="ECO:0000256" key="1">
    <source>
        <dbReference type="SAM" id="SignalP"/>
    </source>
</evidence>
<dbReference type="Proteomes" id="UP000235145">
    <property type="component" value="Unassembled WGS sequence"/>
</dbReference>
<evidence type="ECO:0000313" key="2">
    <source>
        <dbReference type="EMBL" id="KAJ0201498.1"/>
    </source>
</evidence>
<comment type="caution">
    <text evidence="2">The sequence shown here is derived from an EMBL/GenBank/DDBJ whole genome shotgun (WGS) entry which is preliminary data.</text>
</comment>
<protein>
    <submittedName>
        <fullName evidence="2">Uncharacterized protein</fullName>
    </submittedName>
</protein>